<dbReference type="KEGG" id="apro:F751_1189"/>
<dbReference type="GeneID" id="23612580"/>
<feature type="compositionally biased region" description="Low complexity" evidence="1">
    <location>
        <begin position="68"/>
        <end position="88"/>
    </location>
</feature>
<name>A0A087SNV8_AUXPR</name>
<accession>A0A087SNV8</accession>
<feature type="compositionally biased region" description="Low complexity" evidence="1">
    <location>
        <begin position="32"/>
        <end position="55"/>
    </location>
</feature>
<gene>
    <name evidence="2" type="ORF">F751_1189</name>
</gene>
<evidence type="ECO:0000256" key="1">
    <source>
        <dbReference type="SAM" id="MobiDB-lite"/>
    </source>
</evidence>
<sequence length="146" mass="15230">MLPPPRTRSPTSLPSREDWRPTASPTAPPRPLRAVTAPRPAPAPRAALTMLPTPARASNSWTGASAMTSGSPAATSARPPAAGAAAAPARRHPQSHRLPHQTLRLPPHLPPHRDRLLTARTLQCRTASATAPARIRRTGASAGSSG</sequence>
<dbReference type="RefSeq" id="XP_011400379.1">
    <property type="nucleotide sequence ID" value="XM_011402077.1"/>
</dbReference>
<dbReference type="AlphaFoldDB" id="A0A087SNV8"/>
<reference evidence="2 3" key="1">
    <citation type="journal article" date="2014" name="BMC Genomics">
        <title>Oil accumulation mechanisms of the oleaginous microalga Chlorella protothecoides revealed through its genome, transcriptomes, and proteomes.</title>
        <authorList>
            <person name="Gao C."/>
            <person name="Wang Y."/>
            <person name="Shen Y."/>
            <person name="Yan D."/>
            <person name="He X."/>
            <person name="Dai J."/>
            <person name="Wu Q."/>
        </authorList>
    </citation>
    <scope>NUCLEOTIDE SEQUENCE [LARGE SCALE GENOMIC DNA]</scope>
    <source>
        <strain evidence="2 3">0710</strain>
    </source>
</reference>
<feature type="region of interest" description="Disordered" evidence="1">
    <location>
        <begin position="1"/>
        <end position="146"/>
    </location>
</feature>
<evidence type="ECO:0000313" key="2">
    <source>
        <dbReference type="EMBL" id="KFM27412.1"/>
    </source>
</evidence>
<feature type="compositionally biased region" description="Polar residues" evidence="1">
    <location>
        <begin position="120"/>
        <end position="129"/>
    </location>
</feature>
<proteinExistence type="predicted"/>
<dbReference type="Proteomes" id="UP000028924">
    <property type="component" value="Unassembled WGS sequence"/>
</dbReference>
<feature type="compositionally biased region" description="Basic residues" evidence="1">
    <location>
        <begin position="89"/>
        <end position="99"/>
    </location>
</feature>
<dbReference type="EMBL" id="KL662146">
    <property type="protein sequence ID" value="KFM27412.1"/>
    <property type="molecule type" value="Genomic_DNA"/>
</dbReference>
<keyword evidence="3" id="KW-1185">Reference proteome</keyword>
<evidence type="ECO:0000313" key="3">
    <source>
        <dbReference type="Proteomes" id="UP000028924"/>
    </source>
</evidence>
<feature type="compositionally biased region" description="Polar residues" evidence="1">
    <location>
        <begin position="56"/>
        <end position="67"/>
    </location>
</feature>
<organism evidence="2 3">
    <name type="scientific">Auxenochlorella protothecoides</name>
    <name type="common">Green microalga</name>
    <name type="synonym">Chlorella protothecoides</name>
    <dbReference type="NCBI Taxonomy" id="3075"/>
    <lineage>
        <taxon>Eukaryota</taxon>
        <taxon>Viridiplantae</taxon>
        <taxon>Chlorophyta</taxon>
        <taxon>core chlorophytes</taxon>
        <taxon>Trebouxiophyceae</taxon>
        <taxon>Chlorellales</taxon>
        <taxon>Chlorellaceae</taxon>
        <taxon>Auxenochlorella</taxon>
    </lineage>
</organism>
<protein>
    <submittedName>
        <fullName evidence="2">Uncharacterized protein</fullName>
    </submittedName>
</protein>